<dbReference type="WBParaSite" id="DME_0000601501-mRNA-1">
    <property type="protein sequence ID" value="DME_0000601501-mRNA-1"/>
    <property type="gene ID" value="DME_0000601501"/>
</dbReference>
<dbReference type="AlphaFoldDB" id="A0A0N4UF25"/>
<sequence>MNELERAIGDIGMKMTIETGSYRVDPSGNQNRLNRDQPQPLPEAWEIESSKQSPAVLFFWIELLFWIEVFDLVPGI</sequence>
<gene>
    <name evidence="1" type="ORF">DME_LOCUS954</name>
</gene>
<reference evidence="4" key="1">
    <citation type="submission" date="2017-02" db="UniProtKB">
        <authorList>
            <consortium name="WormBaseParasite"/>
        </authorList>
    </citation>
    <scope>IDENTIFICATION</scope>
</reference>
<protein>
    <submittedName>
        <fullName evidence="4">WWE domain-containing protein</fullName>
    </submittedName>
</protein>
<evidence type="ECO:0000313" key="1">
    <source>
        <dbReference type="EMBL" id="VDN50981.1"/>
    </source>
</evidence>
<evidence type="ECO:0000313" key="3">
    <source>
        <dbReference type="Proteomes" id="UP000274756"/>
    </source>
</evidence>
<dbReference type="Proteomes" id="UP000038040">
    <property type="component" value="Unplaced"/>
</dbReference>
<keyword evidence="3" id="KW-1185">Reference proteome</keyword>
<dbReference type="EMBL" id="UYYG01000011">
    <property type="protein sequence ID" value="VDN50981.1"/>
    <property type="molecule type" value="Genomic_DNA"/>
</dbReference>
<evidence type="ECO:0000313" key="4">
    <source>
        <dbReference type="WBParaSite" id="DME_0000601501-mRNA-1"/>
    </source>
</evidence>
<evidence type="ECO:0000313" key="2">
    <source>
        <dbReference type="Proteomes" id="UP000038040"/>
    </source>
</evidence>
<reference evidence="1 3" key="2">
    <citation type="submission" date="2018-11" db="EMBL/GenBank/DDBJ databases">
        <authorList>
            <consortium name="Pathogen Informatics"/>
        </authorList>
    </citation>
    <scope>NUCLEOTIDE SEQUENCE [LARGE SCALE GENOMIC DNA]</scope>
</reference>
<dbReference type="OrthoDB" id="192915at2759"/>
<dbReference type="Proteomes" id="UP000274756">
    <property type="component" value="Unassembled WGS sequence"/>
</dbReference>
<organism evidence="2 4">
    <name type="scientific">Dracunculus medinensis</name>
    <name type="common">Guinea worm</name>
    <dbReference type="NCBI Taxonomy" id="318479"/>
    <lineage>
        <taxon>Eukaryota</taxon>
        <taxon>Metazoa</taxon>
        <taxon>Ecdysozoa</taxon>
        <taxon>Nematoda</taxon>
        <taxon>Chromadorea</taxon>
        <taxon>Rhabditida</taxon>
        <taxon>Spirurina</taxon>
        <taxon>Dracunculoidea</taxon>
        <taxon>Dracunculidae</taxon>
        <taxon>Dracunculus</taxon>
    </lineage>
</organism>
<name>A0A0N4UF25_DRAME</name>
<proteinExistence type="predicted"/>
<accession>A0A0N4UF25</accession>